<proteinExistence type="predicted"/>
<dbReference type="GO" id="GO:0016491">
    <property type="term" value="F:oxidoreductase activity"/>
    <property type="evidence" value="ECO:0007669"/>
    <property type="project" value="UniProtKB-KW"/>
</dbReference>
<dbReference type="Pfam" id="PF00890">
    <property type="entry name" value="FAD_binding_2"/>
    <property type="match status" value="1"/>
</dbReference>
<organism evidence="6 7">
    <name type="scientific">Paracoccus siganidrum</name>
    <dbReference type="NCBI Taxonomy" id="1276757"/>
    <lineage>
        <taxon>Bacteria</taxon>
        <taxon>Pseudomonadati</taxon>
        <taxon>Pseudomonadota</taxon>
        <taxon>Alphaproteobacteria</taxon>
        <taxon>Rhodobacterales</taxon>
        <taxon>Paracoccaceae</taxon>
        <taxon>Paracoccus</taxon>
    </lineage>
</organism>
<dbReference type="Proteomes" id="UP000283587">
    <property type="component" value="Unassembled WGS sequence"/>
</dbReference>
<name>A0A419AAW3_9RHOB</name>
<dbReference type="RefSeq" id="WP_119896800.1">
    <property type="nucleotide sequence ID" value="NZ_QNRC01000022.1"/>
</dbReference>
<dbReference type="AlphaFoldDB" id="A0A419AAW3"/>
<dbReference type="SUPFAM" id="SSF56425">
    <property type="entry name" value="Succinate dehydrogenase/fumarate reductase flavoprotein, catalytic domain"/>
    <property type="match status" value="1"/>
</dbReference>
<dbReference type="PANTHER" id="PTHR43400:SF10">
    <property type="entry name" value="3-OXOSTEROID 1-DEHYDROGENASE"/>
    <property type="match status" value="1"/>
</dbReference>
<evidence type="ECO:0000313" key="7">
    <source>
        <dbReference type="Proteomes" id="UP000283587"/>
    </source>
</evidence>
<dbReference type="InterPro" id="IPR027477">
    <property type="entry name" value="Succ_DH/fumarate_Rdtase_cat_sf"/>
</dbReference>
<keyword evidence="7" id="KW-1185">Reference proteome</keyword>
<evidence type="ECO:0000256" key="2">
    <source>
        <dbReference type="ARBA" id="ARBA00022630"/>
    </source>
</evidence>
<keyword evidence="3" id="KW-0274">FAD</keyword>
<dbReference type="OrthoDB" id="3178130at2"/>
<reference evidence="7" key="1">
    <citation type="submission" date="2018-09" db="EMBL/GenBank/DDBJ databases">
        <title>Paracoccus onubensis nov. sp. a moderate halophilic bacterium isolated from Gruta de las Maravillas (Aracena, Spain).</title>
        <authorList>
            <person name="Jurado V."/>
            <person name="Gutierrez-Patricio S."/>
            <person name="Gonzalez-Pimentel J.L."/>
            <person name="Miller A.Z."/>
            <person name="Laiz L."/>
            <person name="Saiz-Jimenez C."/>
        </authorList>
    </citation>
    <scope>NUCLEOTIDE SEQUENCE [LARGE SCALE GENOMIC DNA]</scope>
    <source>
        <strain evidence="7">DSM 26381</strain>
    </source>
</reference>
<gene>
    <name evidence="6" type="ORF">D3P05_03495</name>
</gene>
<evidence type="ECO:0000256" key="1">
    <source>
        <dbReference type="ARBA" id="ARBA00001974"/>
    </source>
</evidence>
<keyword evidence="2" id="KW-0285">Flavoprotein</keyword>
<keyword evidence="4" id="KW-0560">Oxidoreductase</keyword>
<dbReference type="GO" id="GO:0008202">
    <property type="term" value="P:steroid metabolic process"/>
    <property type="evidence" value="ECO:0007669"/>
    <property type="project" value="UniProtKB-ARBA"/>
</dbReference>
<dbReference type="Gene3D" id="3.50.50.60">
    <property type="entry name" value="FAD/NAD(P)-binding domain"/>
    <property type="match status" value="2"/>
</dbReference>
<evidence type="ECO:0000256" key="4">
    <source>
        <dbReference type="ARBA" id="ARBA00023002"/>
    </source>
</evidence>
<dbReference type="EMBL" id="QZEW01000011">
    <property type="protein sequence ID" value="RJL20268.1"/>
    <property type="molecule type" value="Genomic_DNA"/>
</dbReference>
<dbReference type="InterPro" id="IPR003953">
    <property type="entry name" value="FAD-dep_OxRdtase_2_FAD-bd"/>
</dbReference>
<sequence length="574" mass="62213">MAQTETCDVLVIGSGAGALTSAVTCAKAGLKVLVTEKAGQFGGTTATSGGVLWVPGSRHAKALGARLGVQDDGNLVRAYLRHETGNCYDEARIEAYLEHAPRMVDYLEDHTEVKFYPMEFPDYHPETEGGSRIRSVGTMDYDAGKMGELMKTLKGELPQTLFLGLAIGSTLEMKQFLAAGRSPMAMAYVIRRMARHFMDLALKGSSQRIVRGRALIARLARTAHDLGVPFWLNAPAQRLIREGDRVAGAEILRDGKPVRVLARHAVVLGAGGFPRDKDRRARQYPGHARTMEPVTPAPVTNVGDGIRMAEEVGAQFNADLLQPAAWLPTSRLPGAVDQNGVWPHLTDRNKPGFIMVLPDGRRFANESAPYHDLVPAMLDAFERRGADRAFLIGDDRAIRRWGMGFVRPFPIPKGRYLRNGYLTRAATPEALARKLGIDAEALAQTIRDFSRHAAEGRDPEFHRGESAYDRYQGDENHGPNPALGPLDKGPYFAVRIYPGEIGTYKGLKTDEHSRVIGQGGQPIAGLYAAGNDQSNVFGGSYPGAGATIGPAVTFGWIAARDIARQAGREVPGGA</sequence>
<evidence type="ECO:0000256" key="3">
    <source>
        <dbReference type="ARBA" id="ARBA00022827"/>
    </source>
</evidence>
<comment type="caution">
    <text evidence="6">The sequence shown here is derived from an EMBL/GenBank/DDBJ whole genome shotgun (WGS) entry which is preliminary data.</text>
</comment>
<dbReference type="InterPro" id="IPR050315">
    <property type="entry name" value="FAD-oxidoreductase_2"/>
</dbReference>
<comment type="cofactor">
    <cofactor evidence="1">
        <name>FAD</name>
        <dbReference type="ChEBI" id="CHEBI:57692"/>
    </cofactor>
</comment>
<evidence type="ECO:0000259" key="5">
    <source>
        <dbReference type="Pfam" id="PF00890"/>
    </source>
</evidence>
<accession>A0A419AAW3</accession>
<dbReference type="PANTHER" id="PTHR43400">
    <property type="entry name" value="FUMARATE REDUCTASE"/>
    <property type="match status" value="1"/>
</dbReference>
<dbReference type="SUPFAM" id="SSF51905">
    <property type="entry name" value="FAD/NAD(P)-binding domain"/>
    <property type="match status" value="1"/>
</dbReference>
<evidence type="ECO:0000313" key="6">
    <source>
        <dbReference type="EMBL" id="RJL20268.1"/>
    </source>
</evidence>
<protein>
    <submittedName>
        <fullName evidence="6">FAD-dependent oxidoreductase</fullName>
    </submittedName>
</protein>
<dbReference type="InterPro" id="IPR036188">
    <property type="entry name" value="FAD/NAD-bd_sf"/>
</dbReference>
<feature type="domain" description="FAD-dependent oxidoreductase 2 FAD-binding" evidence="5">
    <location>
        <begin position="8"/>
        <end position="548"/>
    </location>
</feature>